<organism evidence="1 2">
    <name type="scientific">Mesorhizobium ventifaucium</name>
    <dbReference type="NCBI Taxonomy" id="666020"/>
    <lineage>
        <taxon>Bacteria</taxon>
        <taxon>Pseudomonadati</taxon>
        <taxon>Pseudomonadota</taxon>
        <taxon>Alphaproteobacteria</taxon>
        <taxon>Hyphomicrobiales</taxon>
        <taxon>Phyllobacteriaceae</taxon>
        <taxon>Mesorhizobium</taxon>
    </lineage>
</organism>
<name>A0ABM9DFS7_9HYPH</name>
<protein>
    <submittedName>
        <fullName evidence="1">Uncharacterized protein</fullName>
    </submittedName>
</protein>
<dbReference type="EMBL" id="CAKXZS010000004">
    <property type="protein sequence ID" value="CAH2395427.1"/>
    <property type="molecule type" value="Genomic_DNA"/>
</dbReference>
<evidence type="ECO:0000313" key="1">
    <source>
        <dbReference type="EMBL" id="CAH2395427.1"/>
    </source>
</evidence>
<proteinExistence type="predicted"/>
<sequence length="42" mass="4672">MVLRMILSENLPIVGVMRGHTDQRMTPETDFGFIAQVAPRSG</sequence>
<reference evidence="1" key="1">
    <citation type="submission" date="2022-03" db="EMBL/GenBank/DDBJ databases">
        <authorList>
            <person name="Brunel B."/>
        </authorList>
    </citation>
    <scope>NUCLEOTIDE SEQUENCE</scope>
    <source>
        <strain evidence="1">STM4922sample</strain>
    </source>
</reference>
<gene>
    <name evidence="1" type="ORF">MES4922_120159</name>
</gene>
<accession>A0ABM9DFS7</accession>
<comment type="caution">
    <text evidence="1">The sequence shown here is derived from an EMBL/GenBank/DDBJ whole genome shotgun (WGS) entry which is preliminary data.</text>
</comment>
<evidence type="ECO:0000313" key="2">
    <source>
        <dbReference type="Proteomes" id="UP001152604"/>
    </source>
</evidence>
<dbReference type="Proteomes" id="UP001152604">
    <property type="component" value="Unassembled WGS sequence"/>
</dbReference>
<keyword evidence="2" id="KW-1185">Reference proteome</keyword>